<evidence type="ECO:0008006" key="3">
    <source>
        <dbReference type="Google" id="ProtNLM"/>
    </source>
</evidence>
<dbReference type="EMBL" id="PEIB01000004">
    <property type="protein sequence ID" value="RXJ74074.1"/>
    <property type="molecule type" value="Genomic_DNA"/>
</dbReference>
<organism evidence="1 2">
    <name type="scientific">Veronia nyctiphanis</name>
    <dbReference type="NCBI Taxonomy" id="1278244"/>
    <lineage>
        <taxon>Bacteria</taxon>
        <taxon>Pseudomonadati</taxon>
        <taxon>Pseudomonadota</taxon>
        <taxon>Gammaproteobacteria</taxon>
        <taxon>Vibrionales</taxon>
        <taxon>Vibrionaceae</taxon>
        <taxon>Veronia</taxon>
    </lineage>
</organism>
<reference evidence="1 2" key="1">
    <citation type="submission" date="2017-10" db="EMBL/GenBank/DDBJ databases">
        <title>Nyctiphanis sp. nov., isolated from the stomach of the euphausiid Nyctiphanes simplex (Hansen, 1911) in the Gulf of California.</title>
        <authorList>
            <person name="Gomez-Gil B."/>
            <person name="Aguilar-Mendez M."/>
            <person name="Lopez-Cortes A."/>
            <person name="Gomez-Gutierrez J."/>
            <person name="Roque A."/>
            <person name="Lang E."/>
            <person name="Gonzalez-Castillo A."/>
        </authorList>
    </citation>
    <scope>NUCLEOTIDE SEQUENCE [LARGE SCALE GENOMIC DNA]</scope>
    <source>
        <strain evidence="1 2">CAIM 600</strain>
    </source>
</reference>
<proteinExistence type="predicted"/>
<keyword evidence="2" id="KW-1185">Reference proteome</keyword>
<sequence>MLGEKCALLPEFEHKQRNHERKVSTCSFYDVGFEDMSARLTLCLATFLAFPCFAYTQASGLEVGISAFGGASDDDSELRGGLEANISYNDPSSAFSYRLSKVLNASHNNDEFTSGMAIGFFWDPLYHAAGQFGISGYAGAAMYFGESITCIENDGEYHKPDTATIDYCDAEDWDTEFYPEVGLRLHVSGVRLSPFFRYYVGDQDMHVTGVNLLFAF</sequence>
<name>A0A4Q0YV35_9GAMM</name>
<evidence type="ECO:0000313" key="1">
    <source>
        <dbReference type="EMBL" id="RXJ74074.1"/>
    </source>
</evidence>
<protein>
    <recommendedName>
        <fullName evidence="3">Outer membrane protein beta-barrel domain-containing protein</fullName>
    </recommendedName>
</protein>
<dbReference type="AlphaFoldDB" id="A0A4Q0YV35"/>
<accession>A0A4Q0YV35</accession>
<gene>
    <name evidence="1" type="ORF">CS022_05385</name>
</gene>
<evidence type="ECO:0000313" key="2">
    <source>
        <dbReference type="Proteomes" id="UP000290287"/>
    </source>
</evidence>
<comment type="caution">
    <text evidence="1">The sequence shown here is derived from an EMBL/GenBank/DDBJ whole genome shotgun (WGS) entry which is preliminary data.</text>
</comment>
<dbReference type="Proteomes" id="UP000290287">
    <property type="component" value="Unassembled WGS sequence"/>
</dbReference>